<organism evidence="1 2">
    <name type="scientific">Portunus trituberculatus</name>
    <name type="common">Swimming crab</name>
    <name type="synonym">Neptunus trituberculatus</name>
    <dbReference type="NCBI Taxonomy" id="210409"/>
    <lineage>
        <taxon>Eukaryota</taxon>
        <taxon>Metazoa</taxon>
        <taxon>Ecdysozoa</taxon>
        <taxon>Arthropoda</taxon>
        <taxon>Crustacea</taxon>
        <taxon>Multicrustacea</taxon>
        <taxon>Malacostraca</taxon>
        <taxon>Eumalacostraca</taxon>
        <taxon>Eucarida</taxon>
        <taxon>Decapoda</taxon>
        <taxon>Pleocyemata</taxon>
        <taxon>Brachyura</taxon>
        <taxon>Eubrachyura</taxon>
        <taxon>Portunoidea</taxon>
        <taxon>Portunidae</taxon>
        <taxon>Portuninae</taxon>
        <taxon>Portunus</taxon>
    </lineage>
</organism>
<sequence length="95" mass="10343">MVRAYKVVTRQGVKRSALQQPSLLAWGFPDGATEDRKETLENPSNRLSSLVNSRGGRIEGFFFSAVSFVRGEIEGGRGIQAVVVSRCGMLEQGVV</sequence>
<reference evidence="1 2" key="1">
    <citation type="submission" date="2019-05" db="EMBL/GenBank/DDBJ databases">
        <title>Another draft genome of Portunus trituberculatus and its Hox gene families provides insights of decapod evolution.</title>
        <authorList>
            <person name="Jeong J.-H."/>
            <person name="Song I."/>
            <person name="Kim S."/>
            <person name="Choi T."/>
            <person name="Kim D."/>
            <person name="Ryu S."/>
            <person name="Kim W."/>
        </authorList>
    </citation>
    <scope>NUCLEOTIDE SEQUENCE [LARGE SCALE GENOMIC DNA]</scope>
    <source>
        <tissue evidence="1">Muscle</tissue>
    </source>
</reference>
<accession>A0A5B7JH59</accession>
<evidence type="ECO:0000313" key="1">
    <source>
        <dbReference type="EMBL" id="MPC93703.1"/>
    </source>
</evidence>
<keyword evidence="2" id="KW-1185">Reference proteome</keyword>
<proteinExistence type="predicted"/>
<dbReference type="EMBL" id="VSRR010095790">
    <property type="protein sequence ID" value="MPC93703.1"/>
    <property type="molecule type" value="Genomic_DNA"/>
</dbReference>
<gene>
    <name evidence="1" type="ORF">E2C01_088843</name>
</gene>
<dbReference type="AlphaFoldDB" id="A0A5B7JH59"/>
<evidence type="ECO:0000313" key="2">
    <source>
        <dbReference type="Proteomes" id="UP000324222"/>
    </source>
</evidence>
<protein>
    <submittedName>
        <fullName evidence="1">Uncharacterized protein</fullName>
    </submittedName>
</protein>
<dbReference type="Proteomes" id="UP000324222">
    <property type="component" value="Unassembled WGS sequence"/>
</dbReference>
<comment type="caution">
    <text evidence="1">The sequence shown here is derived from an EMBL/GenBank/DDBJ whole genome shotgun (WGS) entry which is preliminary data.</text>
</comment>
<name>A0A5B7JH59_PORTR</name>